<dbReference type="PANTHER" id="PTHR37822">
    <property type="entry name" value="SPORE PHOTOPRODUCT LYASE-RELATED"/>
    <property type="match status" value="1"/>
</dbReference>
<dbReference type="InterPro" id="IPR049539">
    <property type="entry name" value="SPL"/>
</dbReference>
<dbReference type="Proteomes" id="UP000029833">
    <property type="component" value="Unassembled WGS sequence"/>
</dbReference>
<gene>
    <name evidence="2" type="ORF">Q760_02195</name>
</gene>
<dbReference type="GO" id="GO:0051539">
    <property type="term" value="F:4 iron, 4 sulfur cluster binding"/>
    <property type="evidence" value="ECO:0007669"/>
    <property type="project" value="TreeGrafter"/>
</dbReference>
<dbReference type="PANTHER" id="PTHR37822:SF2">
    <property type="entry name" value="SPORE PHOTOPRODUCT LYASE"/>
    <property type="match status" value="1"/>
</dbReference>
<comment type="caution">
    <text evidence="2">The sequence shown here is derived from an EMBL/GenBank/DDBJ whole genome shotgun (WGS) entry which is preliminary data.</text>
</comment>
<dbReference type="EMBL" id="AXNT01000115">
    <property type="protein sequence ID" value="KGM01320.1"/>
    <property type="molecule type" value="Genomic_DNA"/>
</dbReference>
<dbReference type="STRING" id="1408250.Q760_02195"/>
<dbReference type="Pfam" id="PF20903">
    <property type="entry name" value="SPL"/>
    <property type="match status" value="1"/>
</dbReference>
<dbReference type="NCBIfam" id="TIGR03886">
    <property type="entry name" value="lyase_spl_fam"/>
    <property type="match status" value="1"/>
</dbReference>
<dbReference type="Gene3D" id="3.80.30.30">
    <property type="match status" value="1"/>
</dbReference>
<proteinExistence type="predicted"/>
<evidence type="ECO:0000313" key="3">
    <source>
        <dbReference type="Proteomes" id="UP000029833"/>
    </source>
</evidence>
<dbReference type="Gene3D" id="3.40.50.12110">
    <property type="match status" value="1"/>
</dbReference>
<dbReference type="AlphaFoldDB" id="A0A0A0B3B4"/>
<accession>A0A0A0B3B4</accession>
<name>A0A0A0B3B4_9CELL</name>
<dbReference type="InterPro" id="IPR023805">
    <property type="entry name" value="Uncharacterised_Spl-rel"/>
</dbReference>
<dbReference type="GO" id="GO:0042601">
    <property type="term" value="C:endospore-forming forespore"/>
    <property type="evidence" value="ECO:0007669"/>
    <property type="project" value="TreeGrafter"/>
</dbReference>
<protein>
    <submittedName>
        <fullName evidence="2">Radical SAM protein</fullName>
    </submittedName>
</protein>
<feature type="compositionally biased region" description="Low complexity" evidence="1">
    <location>
        <begin position="14"/>
        <end position="31"/>
    </location>
</feature>
<dbReference type="FunFam" id="3.40.50.12110:FF:000002">
    <property type="entry name" value="Spore photoproduct lyase"/>
    <property type="match status" value="1"/>
</dbReference>
<dbReference type="GO" id="GO:0003913">
    <property type="term" value="F:DNA photolyase activity"/>
    <property type="evidence" value="ECO:0007669"/>
    <property type="project" value="TreeGrafter"/>
</dbReference>
<evidence type="ECO:0000313" key="2">
    <source>
        <dbReference type="EMBL" id="KGM01320.1"/>
    </source>
</evidence>
<reference evidence="2 3" key="1">
    <citation type="submission" date="2013-10" db="EMBL/GenBank/DDBJ databases">
        <authorList>
            <person name="Wang G."/>
            <person name="Zhuang W."/>
        </authorList>
    </citation>
    <scope>NUCLEOTIDE SEQUENCE [LARGE SCALE GENOMIC DNA]</scope>
    <source>
        <strain evidence="2 3">DSM 20118</strain>
    </source>
</reference>
<dbReference type="GO" id="GO:1904047">
    <property type="term" value="F:S-adenosyl-L-methionine binding"/>
    <property type="evidence" value="ECO:0007669"/>
    <property type="project" value="TreeGrafter"/>
</dbReference>
<sequence length="386" mass="42883">MTTPTPSAHRPDAPARTAAAAPPAAPAATPTPSRPRPLLDVRRIYVEPEAAELPRGREVLARWPDAERVEVASHWNIPELHGDEANVDRWVRIKTEALVLGVKKSLAARPNGRSSDFVAPSTANGCAMACAYCYVPRRKGYSNPITVFANIDRITGYLARHVARQGVKAEPNQCDPQAWVYDIGENSDCSVDATVSDNVRDLVDLFRGLPTAKASFATKHVNRDLLDWDPRGRTRVRFSLMPDRVARLVDVRTSRVAERIAAIDDFVEAGYEVHLNFSPVIVHDGWLADWAELLDQVEAGIGAKAKAQLACEVIMLTHNQALHEVNLGWHPKAEQVLWRPDLQQPKRSETGGWNVRYRTGDKGRYVAALTDLIAERLPSCRVRYAF</sequence>
<feature type="region of interest" description="Disordered" evidence="1">
    <location>
        <begin position="1"/>
        <end position="36"/>
    </location>
</feature>
<keyword evidence="3" id="KW-1185">Reference proteome</keyword>
<evidence type="ECO:0000256" key="1">
    <source>
        <dbReference type="SAM" id="MobiDB-lite"/>
    </source>
</evidence>
<organism evidence="2 3">
    <name type="scientific">Cellulomonas cellasea DSM 20118</name>
    <dbReference type="NCBI Taxonomy" id="1408250"/>
    <lineage>
        <taxon>Bacteria</taxon>
        <taxon>Bacillati</taxon>
        <taxon>Actinomycetota</taxon>
        <taxon>Actinomycetes</taxon>
        <taxon>Micrococcales</taxon>
        <taxon>Cellulomonadaceae</taxon>
        <taxon>Cellulomonas</taxon>
    </lineage>
</organism>